<dbReference type="RefSeq" id="WP_162495530.1">
    <property type="nucleotide sequence ID" value="NZ_CP018909.1"/>
</dbReference>
<gene>
    <name evidence="1" type="ORF">G8E09_07630</name>
</gene>
<dbReference type="AlphaFoldDB" id="A0A6H0FPF6"/>
<dbReference type="EMBL" id="CP049806">
    <property type="protein sequence ID" value="QIT16234.1"/>
    <property type="molecule type" value="Genomic_DNA"/>
</dbReference>
<name>A0A6H0FPF6_ACIPI</name>
<proteinExistence type="predicted"/>
<organism evidence="1 2">
    <name type="scientific">Acinetobacter pittii</name>
    <name type="common">Acinetobacter genomosp. 3</name>
    <dbReference type="NCBI Taxonomy" id="48296"/>
    <lineage>
        <taxon>Bacteria</taxon>
        <taxon>Pseudomonadati</taxon>
        <taxon>Pseudomonadota</taxon>
        <taxon>Gammaproteobacteria</taxon>
        <taxon>Moraxellales</taxon>
        <taxon>Moraxellaceae</taxon>
        <taxon>Acinetobacter</taxon>
        <taxon>Acinetobacter calcoaceticus/baumannii complex</taxon>
    </lineage>
</organism>
<sequence length="65" mass="7880">MTKPINLAKAFQWPLYHQMSYEQKCHPHIWDGIRSEKMNEVLNHNQVQPERCHRPYVQSTSYLLQ</sequence>
<reference evidence="1 2" key="1">
    <citation type="submission" date="2020-03" db="EMBL/GenBank/DDBJ databases">
        <authorList>
            <person name="Zhang L."/>
            <person name="Han X."/>
            <person name="Chen Y."/>
            <person name="Yu Y."/>
        </authorList>
    </citation>
    <scope>NUCLEOTIDE SEQUENCE [LARGE SCALE GENOMIC DNA]</scope>
    <source>
        <strain evidence="1 2">A1254</strain>
    </source>
</reference>
<evidence type="ECO:0000313" key="1">
    <source>
        <dbReference type="EMBL" id="QIT16234.1"/>
    </source>
</evidence>
<dbReference type="Proteomes" id="UP000501692">
    <property type="component" value="Chromosome"/>
</dbReference>
<evidence type="ECO:0000313" key="2">
    <source>
        <dbReference type="Proteomes" id="UP000501692"/>
    </source>
</evidence>
<accession>A0A6H0FPF6</accession>
<protein>
    <submittedName>
        <fullName evidence="1">Uncharacterized protein</fullName>
    </submittedName>
</protein>